<feature type="transmembrane region" description="Helical" evidence="6">
    <location>
        <begin position="235"/>
        <end position="253"/>
    </location>
</feature>
<name>A0A1I7TSC3_9PELO</name>
<evidence type="ECO:0000313" key="9">
    <source>
        <dbReference type="WBParaSite" id="Csp11.Scaffold629.g11282.t1"/>
    </source>
</evidence>
<feature type="transmembrane region" description="Helical" evidence="6">
    <location>
        <begin position="208"/>
        <end position="229"/>
    </location>
</feature>
<feature type="transmembrane region" description="Helical" evidence="6">
    <location>
        <begin position="153"/>
        <end position="170"/>
    </location>
</feature>
<evidence type="ECO:0000313" key="8">
    <source>
        <dbReference type="Proteomes" id="UP000095282"/>
    </source>
</evidence>
<feature type="region of interest" description="Disordered" evidence="5">
    <location>
        <begin position="1"/>
        <end position="24"/>
    </location>
</feature>
<organism evidence="8 9">
    <name type="scientific">Caenorhabditis tropicalis</name>
    <dbReference type="NCBI Taxonomy" id="1561998"/>
    <lineage>
        <taxon>Eukaryota</taxon>
        <taxon>Metazoa</taxon>
        <taxon>Ecdysozoa</taxon>
        <taxon>Nematoda</taxon>
        <taxon>Chromadorea</taxon>
        <taxon>Rhabditida</taxon>
        <taxon>Rhabditina</taxon>
        <taxon>Rhabditomorpha</taxon>
        <taxon>Rhabditoidea</taxon>
        <taxon>Rhabditidae</taxon>
        <taxon>Peloderinae</taxon>
        <taxon>Caenorhabditis</taxon>
    </lineage>
</organism>
<dbReference type="InterPro" id="IPR005828">
    <property type="entry name" value="MFS_sugar_transport-like"/>
</dbReference>
<evidence type="ECO:0000259" key="7">
    <source>
        <dbReference type="PROSITE" id="PS50850"/>
    </source>
</evidence>
<dbReference type="Pfam" id="PF00083">
    <property type="entry name" value="Sugar_tr"/>
    <property type="match status" value="1"/>
</dbReference>
<feature type="transmembrane region" description="Helical" evidence="6">
    <location>
        <begin position="127"/>
        <end position="146"/>
    </location>
</feature>
<keyword evidence="4 6" id="KW-0472">Membrane</keyword>
<keyword evidence="8" id="KW-1185">Reference proteome</keyword>
<accession>A0A1I7TSC3</accession>
<evidence type="ECO:0000256" key="2">
    <source>
        <dbReference type="ARBA" id="ARBA00022692"/>
    </source>
</evidence>
<evidence type="ECO:0000256" key="5">
    <source>
        <dbReference type="SAM" id="MobiDB-lite"/>
    </source>
</evidence>
<dbReference type="PROSITE" id="PS50850">
    <property type="entry name" value="MFS"/>
    <property type="match status" value="1"/>
</dbReference>
<dbReference type="eggNOG" id="KOG0255">
    <property type="taxonomic scope" value="Eukaryota"/>
</dbReference>
<dbReference type="PANTHER" id="PTHR24064">
    <property type="entry name" value="SOLUTE CARRIER FAMILY 22 MEMBER"/>
    <property type="match status" value="1"/>
</dbReference>
<comment type="subcellular location">
    <subcellularLocation>
        <location evidence="1">Membrane</location>
        <topology evidence="1">Multi-pass membrane protein</topology>
    </subcellularLocation>
</comment>
<feature type="transmembrane region" description="Helical" evidence="6">
    <location>
        <begin position="327"/>
        <end position="348"/>
    </location>
</feature>
<dbReference type="GO" id="GO:0016020">
    <property type="term" value="C:membrane"/>
    <property type="evidence" value="ECO:0007669"/>
    <property type="project" value="UniProtKB-SubCell"/>
</dbReference>
<evidence type="ECO:0000256" key="1">
    <source>
        <dbReference type="ARBA" id="ARBA00004141"/>
    </source>
</evidence>
<protein>
    <submittedName>
        <fullName evidence="9">MFS domain-containing protein</fullName>
    </submittedName>
</protein>
<dbReference type="Proteomes" id="UP000095282">
    <property type="component" value="Unplaced"/>
</dbReference>
<dbReference type="STRING" id="1561998.A0A1I7TSC3"/>
<evidence type="ECO:0000256" key="4">
    <source>
        <dbReference type="ARBA" id="ARBA00023136"/>
    </source>
</evidence>
<dbReference type="WBParaSite" id="Csp11.Scaffold629.g11282.t1">
    <property type="protein sequence ID" value="Csp11.Scaffold629.g11282.t1"/>
    <property type="gene ID" value="Csp11.Scaffold629.g11282"/>
</dbReference>
<dbReference type="InterPro" id="IPR036259">
    <property type="entry name" value="MFS_trans_sf"/>
</dbReference>
<feature type="transmembrane region" description="Helical" evidence="6">
    <location>
        <begin position="422"/>
        <end position="444"/>
    </location>
</feature>
<proteinExistence type="predicted"/>
<reference evidence="9" key="1">
    <citation type="submission" date="2016-11" db="UniProtKB">
        <authorList>
            <consortium name="WormBaseParasite"/>
        </authorList>
    </citation>
    <scope>IDENTIFICATION</scope>
</reference>
<dbReference type="Gene3D" id="1.20.1250.20">
    <property type="entry name" value="MFS general substrate transporter like domains"/>
    <property type="match status" value="1"/>
</dbReference>
<evidence type="ECO:0000256" key="6">
    <source>
        <dbReference type="SAM" id="Phobius"/>
    </source>
</evidence>
<evidence type="ECO:0000256" key="3">
    <source>
        <dbReference type="ARBA" id="ARBA00022989"/>
    </source>
</evidence>
<keyword evidence="2 6" id="KW-0812">Transmembrane</keyword>
<dbReference type="AlphaFoldDB" id="A0A1I7TSC3"/>
<feature type="transmembrane region" description="Helical" evidence="6">
    <location>
        <begin position="360"/>
        <end position="380"/>
    </location>
</feature>
<feature type="transmembrane region" description="Helical" evidence="6">
    <location>
        <begin position="456"/>
        <end position="476"/>
    </location>
</feature>
<sequence>MTSTRKSENCDEEESLHEKPPNDRIHNVIHSDDLLRMGRYSILLCIFVEVAMLSQLSNTMLMVYAGAAPIIKSCGNMTFSSNEEACSNYNYCKQQDDITFERQFYGITEQFKLLCEDAKLEKMGTSIQMIGVMLGCLVFGQIGDLYGRKKPMMFCLCMCFVFGIWSALSSDFKKFTIFRTILCFFNGGQSTISVVYMIENIPKRSRGYISTLISYSPNVILLGILAFFFQQWDRLVLAISFLTVPAIVILAFLHESPRWLMQKGKVSHAKKVFISIEKFDGVPVSKSLNEVELEIFLENEHNKQVEDANTKVGKQHSFWHLFKTREIMTGTFVIAFTFFATTLINYSIMFNLGAVAGSIYMNSILIGLLRYSISLFSGFLDYKFEKFDRKMCHGICSLLTISIIIAIIGFCLTDTTSTFSSLIRVGVLLSCAMTSQAIIVASIASNELMPTAIRSISYSTAQLFSRFGIVVAPHVFHLNLYTGNDFPVLPYGILLIIGLADFLFFRFLIPETKNKPLEDFIVNRRKTILDEEEKEDEV</sequence>
<dbReference type="SUPFAM" id="SSF103473">
    <property type="entry name" value="MFS general substrate transporter"/>
    <property type="match status" value="1"/>
</dbReference>
<keyword evidence="3 6" id="KW-1133">Transmembrane helix</keyword>
<dbReference type="InterPro" id="IPR020846">
    <property type="entry name" value="MFS_dom"/>
</dbReference>
<dbReference type="GO" id="GO:0022857">
    <property type="term" value="F:transmembrane transporter activity"/>
    <property type="evidence" value="ECO:0007669"/>
    <property type="project" value="InterPro"/>
</dbReference>
<feature type="transmembrane region" description="Helical" evidence="6">
    <location>
        <begin position="40"/>
        <end position="57"/>
    </location>
</feature>
<feature type="domain" description="Major facilitator superfamily (MFS) profile" evidence="7">
    <location>
        <begin position="43"/>
        <end position="513"/>
    </location>
</feature>
<feature type="transmembrane region" description="Helical" evidence="6">
    <location>
        <begin position="176"/>
        <end position="196"/>
    </location>
</feature>
<feature type="transmembrane region" description="Helical" evidence="6">
    <location>
        <begin position="392"/>
        <end position="410"/>
    </location>
</feature>
<feature type="transmembrane region" description="Helical" evidence="6">
    <location>
        <begin position="488"/>
        <end position="509"/>
    </location>
</feature>